<dbReference type="SUPFAM" id="SSF54001">
    <property type="entry name" value="Cysteine proteinases"/>
    <property type="match status" value="1"/>
</dbReference>
<proteinExistence type="inferred from homology"/>
<keyword evidence="9" id="KW-1185">Reference proteome</keyword>
<dbReference type="GO" id="GO:0005634">
    <property type="term" value="C:nucleus"/>
    <property type="evidence" value="ECO:0007669"/>
    <property type="project" value="TreeGrafter"/>
</dbReference>
<dbReference type="InterPro" id="IPR038765">
    <property type="entry name" value="Papain-like_cys_pep_sf"/>
</dbReference>
<dbReference type="PROSITE" id="PS00973">
    <property type="entry name" value="USP_2"/>
    <property type="match status" value="1"/>
</dbReference>
<feature type="region of interest" description="Disordered" evidence="6">
    <location>
        <begin position="1"/>
        <end position="77"/>
    </location>
</feature>
<accession>A0A1G4I6T9</accession>
<evidence type="ECO:0000313" key="8">
    <source>
        <dbReference type="EMBL" id="SCU67598.1"/>
    </source>
</evidence>
<keyword evidence="3 5" id="KW-0645">Protease</keyword>
<comment type="caution">
    <text evidence="8">The sequence shown here is derived from an EMBL/GenBank/DDBJ whole genome shotgun (WGS) entry which is preliminary data.</text>
</comment>
<name>A0A1G4I6T9_TRYEQ</name>
<comment type="similarity">
    <text evidence="2 5">Belongs to the peptidase C19 family.</text>
</comment>
<dbReference type="EMBL" id="CZPT02000780">
    <property type="protein sequence ID" value="SCU67598.1"/>
    <property type="molecule type" value="Genomic_DNA"/>
</dbReference>
<dbReference type="PROSITE" id="PS00972">
    <property type="entry name" value="USP_1"/>
    <property type="match status" value="1"/>
</dbReference>
<dbReference type="Gene3D" id="3.90.70.10">
    <property type="entry name" value="Cysteine proteinases"/>
    <property type="match status" value="1"/>
</dbReference>
<dbReference type="RefSeq" id="XP_067078891.1">
    <property type="nucleotide sequence ID" value="XM_067222790.1"/>
</dbReference>
<evidence type="ECO:0000313" key="9">
    <source>
        <dbReference type="Proteomes" id="UP000195570"/>
    </source>
</evidence>
<dbReference type="GO" id="GO:0004843">
    <property type="term" value="F:cysteine-type deubiquitinase activity"/>
    <property type="evidence" value="ECO:0007669"/>
    <property type="project" value="UniProtKB-UniRule"/>
</dbReference>
<dbReference type="GO" id="GO:0016579">
    <property type="term" value="P:protein deubiquitination"/>
    <property type="evidence" value="ECO:0007669"/>
    <property type="project" value="InterPro"/>
</dbReference>
<dbReference type="GO" id="GO:0006508">
    <property type="term" value="P:proteolysis"/>
    <property type="evidence" value="ECO:0007669"/>
    <property type="project" value="UniProtKB-KW"/>
</dbReference>
<dbReference type="VEuPathDB" id="TriTrypDB:TEOVI_000829600"/>
<dbReference type="GeneID" id="92382230"/>
<dbReference type="PANTHER" id="PTHR24006:SF733">
    <property type="entry name" value="RE52890P"/>
    <property type="match status" value="1"/>
</dbReference>
<dbReference type="GO" id="GO:0005829">
    <property type="term" value="C:cytosol"/>
    <property type="evidence" value="ECO:0007669"/>
    <property type="project" value="TreeGrafter"/>
</dbReference>
<keyword evidence="5" id="KW-0833">Ubl conjugation pathway</keyword>
<dbReference type="PANTHER" id="PTHR24006">
    <property type="entry name" value="UBIQUITIN CARBOXYL-TERMINAL HYDROLASE"/>
    <property type="match status" value="1"/>
</dbReference>
<comment type="catalytic activity">
    <reaction evidence="1 5">
        <text>Thiol-dependent hydrolysis of ester, thioester, amide, peptide and isopeptide bonds formed by the C-terminal Gly of ubiquitin (a 76-residue protein attached to proteins as an intracellular targeting signal).</text>
        <dbReference type="EC" id="3.4.19.12"/>
    </reaction>
</comment>
<gene>
    <name evidence="8" type="ORF">TEOVI_000829600</name>
</gene>
<dbReference type="Pfam" id="PF00443">
    <property type="entry name" value="UCH"/>
    <property type="match status" value="1"/>
</dbReference>
<evidence type="ECO:0000256" key="2">
    <source>
        <dbReference type="ARBA" id="ARBA00009085"/>
    </source>
</evidence>
<dbReference type="InterPro" id="IPR018200">
    <property type="entry name" value="USP_CS"/>
</dbReference>
<reference evidence="8" key="1">
    <citation type="submission" date="2016-09" db="EMBL/GenBank/DDBJ databases">
        <authorList>
            <person name="Hebert L."/>
            <person name="Moumen B."/>
        </authorList>
    </citation>
    <scope>NUCLEOTIDE SEQUENCE [LARGE SCALE GENOMIC DNA]</scope>
    <source>
        <strain evidence="8">OVI</strain>
    </source>
</reference>
<protein>
    <recommendedName>
        <fullName evidence="5">Ubiquitin carboxyl-terminal hydrolase</fullName>
        <ecNumber evidence="5">3.4.19.12</ecNumber>
    </recommendedName>
</protein>
<keyword evidence="4 5" id="KW-0378">Hydrolase</keyword>
<evidence type="ECO:0000256" key="5">
    <source>
        <dbReference type="RuleBase" id="RU366025"/>
    </source>
</evidence>
<dbReference type="InterPro" id="IPR001394">
    <property type="entry name" value="Peptidase_C19_UCH"/>
</dbReference>
<dbReference type="PROSITE" id="PS50235">
    <property type="entry name" value="USP_3"/>
    <property type="match status" value="1"/>
</dbReference>
<evidence type="ECO:0000256" key="3">
    <source>
        <dbReference type="ARBA" id="ARBA00022670"/>
    </source>
</evidence>
<dbReference type="InterPro" id="IPR028889">
    <property type="entry name" value="USP"/>
</dbReference>
<feature type="domain" description="USP" evidence="7">
    <location>
        <begin position="157"/>
        <end position="661"/>
    </location>
</feature>
<dbReference type="Proteomes" id="UP000195570">
    <property type="component" value="Unassembled WGS sequence"/>
</dbReference>
<keyword evidence="5" id="KW-0788">Thiol protease</keyword>
<evidence type="ECO:0000256" key="1">
    <source>
        <dbReference type="ARBA" id="ARBA00000707"/>
    </source>
</evidence>
<sequence length="662" mass="73332">MGGSYSTVKTQRELRNADLKVSPKSPNSFGRGDVRPTPSKALPSAARGTLPTRVAQVKVQREQGQDEGASRAQESSFQALPHLPTSRSQSFSNVAQKCGPLSGTPNTPSTSLYRSNILSPSSTTVNGGVFGSPSTTAIPTRSSPSQTQYLEISGYPVGLENYGNTCYFNAVLQLLYHCSPLRMRMLELNAIYEKKKGSSRFDSSTILALTADLFAKMHKVNNNKKRQKGVPTPRGLLNRVRQLNSMFNNNHQHDAHEFAMFLLNELVETESHLMSDERNRTLFMRDEGKESKTSQWFSSLWSRRQKETKKGAERSQSDVKEANESCTTVDCLELPRIFSEGEVCAMKLPSLTRLKSSDFSDGVGGTSLYSTSGWDWGAPPSLEKILTGQFVSLTGCCECENVSVTREAFIDIGLNVVQGSSLRRCVEELSVTEVFDGENKMNCERCGKKVAARRAMWINRLPEYALLVHLKRFHYDEKTGKMRKRSEHIALPREIDVVEYEPCGEKCNEAAGDGSFCCEEDTSGPEFRRPLTSSPVQSTLAGIASSNDAGCSNSCIGSSCGDINSTTTTSEPHFRLLQKLHVMPRCKGRFALSGFVAHRGSGLSSGHYFTCVRHESAWRCFDDNNVTELTDREMQRFWGTPVDLGEVVTTTTAYLLLYERVA</sequence>
<evidence type="ECO:0000256" key="6">
    <source>
        <dbReference type="SAM" id="MobiDB-lite"/>
    </source>
</evidence>
<dbReference type="AlphaFoldDB" id="A0A1G4I6T9"/>
<dbReference type="InterPro" id="IPR050164">
    <property type="entry name" value="Peptidase_C19"/>
</dbReference>
<evidence type="ECO:0000256" key="4">
    <source>
        <dbReference type="ARBA" id="ARBA00022801"/>
    </source>
</evidence>
<dbReference type="EC" id="3.4.19.12" evidence="5"/>
<evidence type="ECO:0000259" key="7">
    <source>
        <dbReference type="PROSITE" id="PS50235"/>
    </source>
</evidence>
<organism evidence="8 9">
    <name type="scientific">Trypanosoma equiperdum</name>
    <dbReference type="NCBI Taxonomy" id="5694"/>
    <lineage>
        <taxon>Eukaryota</taxon>
        <taxon>Discoba</taxon>
        <taxon>Euglenozoa</taxon>
        <taxon>Kinetoplastea</taxon>
        <taxon>Metakinetoplastina</taxon>
        <taxon>Trypanosomatida</taxon>
        <taxon>Trypanosomatidae</taxon>
        <taxon>Trypanosoma</taxon>
    </lineage>
</organism>